<keyword evidence="1" id="KW-0472">Membrane</keyword>
<accession>A0A1F6WH86</accession>
<dbReference type="AlphaFoldDB" id="A0A1F6WH86"/>
<proteinExistence type="predicted"/>
<comment type="caution">
    <text evidence="2">The sequence shown here is derived from an EMBL/GenBank/DDBJ whole genome shotgun (WGS) entry which is preliminary data.</text>
</comment>
<keyword evidence="1" id="KW-0812">Transmembrane</keyword>
<name>A0A1F6WH86_9BACT</name>
<gene>
    <name evidence="2" type="ORF">A3B93_01740</name>
</gene>
<reference evidence="2 3" key="1">
    <citation type="journal article" date="2016" name="Nat. Commun.">
        <title>Thousands of microbial genomes shed light on interconnected biogeochemical processes in an aquifer system.</title>
        <authorList>
            <person name="Anantharaman K."/>
            <person name="Brown C.T."/>
            <person name="Hug L.A."/>
            <person name="Sharon I."/>
            <person name="Castelle C.J."/>
            <person name="Probst A.J."/>
            <person name="Thomas B.C."/>
            <person name="Singh A."/>
            <person name="Wilkins M.J."/>
            <person name="Karaoz U."/>
            <person name="Brodie E.L."/>
            <person name="Williams K.H."/>
            <person name="Hubbard S.S."/>
            <person name="Banfield J.F."/>
        </authorList>
    </citation>
    <scope>NUCLEOTIDE SEQUENCE [LARGE SCALE GENOMIC DNA]</scope>
</reference>
<evidence type="ECO:0000256" key="1">
    <source>
        <dbReference type="SAM" id="Phobius"/>
    </source>
</evidence>
<protein>
    <recommendedName>
        <fullName evidence="4">DUF155 domain-containing protein</fullName>
    </recommendedName>
</protein>
<evidence type="ECO:0000313" key="2">
    <source>
        <dbReference type="EMBL" id="OGI81184.1"/>
    </source>
</evidence>
<dbReference type="Proteomes" id="UP000179880">
    <property type="component" value="Unassembled WGS sequence"/>
</dbReference>
<evidence type="ECO:0008006" key="4">
    <source>
        <dbReference type="Google" id="ProtNLM"/>
    </source>
</evidence>
<feature type="transmembrane region" description="Helical" evidence="1">
    <location>
        <begin position="321"/>
        <end position="342"/>
    </location>
</feature>
<keyword evidence="1" id="KW-1133">Transmembrane helix</keyword>
<organism evidence="2 3">
    <name type="scientific">Candidatus Nomurabacteria bacterium RIFCSPHIGHO2_02_FULL_42_24</name>
    <dbReference type="NCBI Taxonomy" id="1801757"/>
    <lineage>
        <taxon>Bacteria</taxon>
        <taxon>Candidatus Nomuraibacteriota</taxon>
    </lineage>
</organism>
<sequence>MTHKITSFIIAETEPRVGAPQRGEPTTVVSGKSAPHYFAKTVPSQLIVGVEKVSIAGREIEITAKTYGPDTILVEGTLEVPDIFAEDVWSIKDKLKEVCYDFARRQNAKDEPAEEYTLYQISGYHGDPGKIVAQKAVRIVGLLKSEKLELDPKEIEYSLSFQFKYGRGDLVIVDWDGAFAFDQEGEFGETLELLELANYQLLRYRILDMQLDDKIKTVSKLSMADKRHWRLWRSSDISAEFRGLIKTRSQAIAQFEALERDIKLIGDWYSARLYDLLSKKFRLDGWRQAVREKMDSLRDIYTIASENLGMSRHQRLELIQIWAFFVLQIGWFLLIILEFFYFSSQ</sequence>
<evidence type="ECO:0000313" key="3">
    <source>
        <dbReference type="Proteomes" id="UP000179880"/>
    </source>
</evidence>
<dbReference type="EMBL" id="MFUH01000038">
    <property type="protein sequence ID" value="OGI81184.1"/>
    <property type="molecule type" value="Genomic_DNA"/>
</dbReference>